<feature type="transmembrane region" description="Helical" evidence="9">
    <location>
        <begin position="288"/>
        <end position="306"/>
    </location>
</feature>
<protein>
    <submittedName>
        <fullName evidence="13">Methyl-accepting chemotaxis sensory transducer</fullName>
    </submittedName>
</protein>
<evidence type="ECO:0000256" key="5">
    <source>
        <dbReference type="ARBA" id="ARBA00023136"/>
    </source>
</evidence>
<dbReference type="PROSITE" id="PS50885">
    <property type="entry name" value="HAMP"/>
    <property type="match status" value="1"/>
</dbReference>
<dbReference type="STRING" id="195064.SAMN05421721_10578"/>
<dbReference type="Gene3D" id="6.10.340.10">
    <property type="match status" value="1"/>
</dbReference>
<feature type="domain" description="Methyl-accepting transducer" evidence="10">
    <location>
        <begin position="367"/>
        <end position="603"/>
    </location>
</feature>
<keyword evidence="14" id="KW-1185">Reference proteome</keyword>
<dbReference type="Pfam" id="PF14827">
    <property type="entry name" value="dCache_3"/>
    <property type="match status" value="1"/>
</dbReference>
<dbReference type="PANTHER" id="PTHR32089">
    <property type="entry name" value="METHYL-ACCEPTING CHEMOTAXIS PROTEIN MCPB"/>
    <property type="match status" value="1"/>
</dbReference>
<dbReference type="PANTHER" id="PTHR32089:SF119">
    <property type="entry name" value="METHYL-ACCEPTING CHEMOTAXIS PROTEIN CTPL"/>
    <property type="match status" value="1"/>
</dbReference>
<dbReference type="SUPFAM" id="SSF58104">
    <property type="entry name" value="Methyl-accepting chemotaxis protein (MCP) signaling domain"/>
    <property type="match status" value="1"/>
</dbReference>
<comment type="similarity">
    <text evidence="7">Belongs to the methyl-accepting chemotaxis (MCP) protein family.</text>
</comment>
<dbReference type="SUPFAM" id="SSF103190">
    <property type="entry name" value="Sensory domain-like"/>
    <property type="match status" value="1"/>
</dbReference>
<organism evidence="13 14">
    <name type="scientific">Ectothiorhodospira mobilis</name>
    <dbReference type="NCBI Taxonomy" id="195064"/>
    <lineage>
        <taxon>Bacteria</taxon>
        <taxon>Pseudomonadati</taxon>
        <taxon>Pseudomonadota</taxon>
        <taxon>Gammaproteobacteria</taxon>
        <taxon>Chromatiales</taxon>
        <taxon>Ectothiorhodospiraceae</taxon>
        <taxon>Ectothiorhodospira</taxon>
    </lineage>
</organism>
<feature type="domain" description="T-SNARE coiled-coil homology" evidence="11">
    <location>
        <begin position="562"/>
        <end position="616"/>
    </location>
</feature>
<evidence type="ECO:0000259" key="12">
    <source>
        <dbReference type="PROSITE" id="PS50885"/>
    </source>
</evidence>
<dbReference type="InterPro" id="IPR003660">
    <property type="entry name" value="HAMP_dom"/>
</dbReference>
<sequence length="639" mass="69303">MLQRLRIGQRLILGVALTLVVMLAVLLPLVVGQLNGIIREAEERELRALHDEIVGRIDAEAKVGAAVSGALAQLDSITRRFAQRDREALRQLLLPMHDYLREEYAVRQFQFHTAPATSFLRLHRPEKFGDDLSGFRHTVVEVNRTGRPVRGLESGVAGLGIRGVVPVRHAGEQVGSLELGMSFGEPFFQQIRDEWSGVGMHIALHTLREGRLEPFASTWRSADLMPEDALRGALDTGEAFTTARLGEDPVAVYAAPVQDYSGEPVGVLAVSLDRSYYVQAAAMARNTVLGVGLLALLAGLATAWFMGRTITRPMQRAVEAMRDIAEGEGDLTRRLESGGRDEIAEMAAAFNRFAERVQETVRQVGGSTEHLAAASEQMNTVTARTNEGMQRQRTEIEQVVTAMNEMTSTVQDVARNAEYAAEAAREADGSAGEGSRVVQETMQSIRQLAEDVNRAAESINRLGKDSEGIGAVLDVIRGIAEQTNLLALNAAIEAARAGEAGRGFAVVADEVRTLASRTQDSTQEIQGMIEQLQQAARESVQVMEQGRNRASGTVEQAGSAEQALSSITDAVSRISDMNAQIASAAEEQSTVADEINRNLVHINDISEETAEGAKQTAGSGEELARLTRELQGLVGRFRY</sequence>
<proteinExistence type="inferred from homology"/>
<evidence type="ECO:0000256" key="7">
    <source>
        <dbReference type="ARBA" id="ARBA00029447"/>
    </source>
</evidence>
<dbReference type="CDD" id="cd11386">
    <property type="entry name" value="MCP_signal"/>
    <property type="match status" value="1"/>
</dbReference>
<dbReference type="GO" id="GO:0005886">
    <property type="term" value="C:plasma membrane"/>
    <property type="evidence" value="ECO:0007669"/>
    <property type="project" value="UniProtKB-SubCell"/>
</dbReference>
<keyword evidence="3 9" id="KW-0812">Transmembrane</keyword>
<dbReference type="Gene3D" id="3.30.450.20">
    <property type="entry name" value="PAS domain"/>
    <property type="match status" value="1"/>
</dbReference>
<dbReference type="SMART" id="SM00304">
    <property type="entry name" value="HAMP"/>
    <property type="match status" value="1"/>
</dbReference>
<dbReference type="SMART" id="SM00283">
    <property type="entry name" value="MA"/>
    <property type="match status" value="1"/>
</dbReference>
<reference evidence="13 14" key="1">
    <citation type="submission" date="2016-10" db="EMBL/GenBank/DDBJ databases">
        <authorList>
            <person name="de Groot N.N."/>
        </authorList>
    </citation>
    <scope>NUCLEOTIDE SEQUENCE [LARGE SCALE GENOMIC DNA]</scope>
    <source>
        <strain evidence="13 14">DSM 4180</strain>
    </source>
</reference>
<feature type="transmembrane region" description="Helical" evidence="9">
    <location>
        <begin position="12"/>
        <end position="31"/>
    </location>
</feature>
<feature type="domain" description="HAMP" evidence="12">
    <location>
        <begin position="308"/>
        <end position="362"/>
    </location>
</feature>
<keyword evidence="5 9" id="KW-0472">Membrane</keyword>
<dbReference type="RefSeq" id="WP_090484270.1">
    <property type="nucleotide sequence ID" value="NZ_FOUO01000005.1"/>
</dbReference>
<accession>A0A1I4QRT6</accession>
<name>A0A1I4QRT6_ECTMO</name>
<evidence type="ECO:0000256" key="4">
    <source>
        <dbReference type="ARBA" id="ARBA00022989"/>
    </source>
</evidence>
<evidence type="ECO:0000259" key="10">
    <source>
        <dbReference type="PROSITE" id="PS50111"/>
    </source>
</evidence>
<comment type="subcellular location">
    <subcellularLocation>
        <location evidence="1">Cell inner membrane</location>
        <topology evidence="1">Multi-pass membrane protein</topology>
    </subcellularLocation>
</comment>
<dbReference type="Gene3D" id="1.10.287.950">
    <property type="entry name" value="Methyl-accepting chemotaxis protein"/>
    <property type="match status" value="1"/>
</dbReference>
<dbReference type="InterPro" id="IPR000727">
    <property type="entry name" value="T_SNARE_dom"/>
</dbReference>
<dbReference type="Proteomes" id="UP000199556">
    <property type="component" value="Unassembled WGS sequence"/>
</dbReference>
<evidence type="ECO:0000256" key="2">
    <source>
        <dbReference type="ARBA" id="ARBA00022519"/>
    </source>
</evidence>
<dbReference type="InterPro" id="IPR029151">
    <property type="entry name" value="Sensor-like_sf"/>
</dbReference>
<evidence type="ECO:0000256" key="8">
    <source>
        <dbReference type="PROSITE-ProRule" id="PRU00284"/>
    </source>
</evidence>
<evidence type="ECO:0000313" key="14">
    <source>
        <dbReference type="Proteomes" id="UP000199556"/>
    </source>
</evidence>
<dbReference type="InterPro" id="IPR029150">
    <property type="entry name" value="dCache_3"/>
</dbReference>
<evidence type="ECO:0000313" key="13">
    <source>
        <dbReference type="EMBL" id="SFM42416.1"/>
    </source>
</evidence>
<dbReference type="GO" id="GO:0007165">
    <property type="term" value="P:signal transduction"/>
    <property type="evidence" value="ECO:0007669"/>
    <property type="project" value="UniProtKB-KW"/>
</dbReference>
<dbReference type="FunFam" id="1.10.287.950:FF:000001">
    <property type="entry name" value="Methyl-accepting chemotaxis sensory transducer"/>
    <property type="match status" value="1"/>
</dbReference>
<gene>
    <name evidence="13" type="ORF">SAMN05421721_10578</name>
</gene>
<dbReference type="EMBL" id="FOUO01000005">
    <property type="protein sequence ID" value="SFM42416.1"/>
    <property type="molecule type" value="Genomic_DNA"/>
</dbReference>
<keyword evidence="2" id="KW-0997">Cell inner membrane</keyword>
<keyword evidence="6 8" id="KW-0807">Transducer</keyword>
<dbReference type="CDD" id="cd06225">
    <property type="entry name" value="HAMP"/>
    <property type="match status" value="1"/>
</dbReference>
<evidence type="ECO:0000256" key="6">
    <source>
        <dbReference type="ARBA" id="ARBA00023224"/>
    </source>
</evidence>
<dbReference type="AlphaFoldDB" id="A0A1I4QRT6"/>
<keyword evidence="2" id="KW-1003">Cell membrane</keyword>
<evidence type="ECO:0000256" key="9">
    <source>
        <dbReference type="SAM" id="Phobius"/>
    </source>
</evidence>
<evidence type="ECO:0000256" key="1">
    <source>
        <dbReference type="ARBA" id="ARBA00004429"/>
    </source>
</evidence>
<evidence type="ECO:0000259" key="11">
    <source>
        <dbReference type="PROSITE" id="PS50192"/>
    </source>
</evidence>
<dbReference type="Pfam" id="PF00015">
    <property type="entry name" value="MCPsignal"/>
    <property type="match status" value="1"/>
</dbReference>
<keyword evidence="4 9" id="KW-1133">Transmembrane helix</keyword>
<dbReference type="InterPro" id="IPR004089">
    <property type="entry name" value="MCPsignal_dom"/>
</dbReference>
<dbReference type="OrthoDB" id="9781845at2"/>
<evidence type="ECO:0000256" key="3">
    <source>
        <dbReference type="ARBA" id="ARBA00022692"/>
    </source>
</evidence>
<dbReference type="GO" id="GO:0006935">
    <property type="term" value="P:chemotaxis"/>
    <property type="evidence" value="ECO:0007669"/>
    <property type="project" value="UniProtKB-ARBA"/>
</dbReference>
<dbReference type="PROSITE" id="PS50111">
    <property type="entry name" value="CHEMOTAXIS_TRANSDUC_2"/>
    <property type="match status" value="1"/>
</dbReference>
<dbReference type="Pfam" id="PF00672">
    <property type="entry name" value="HAMP"/>
    <property type="match status" value="1"/>
</dbReference>
<dbReference type="PROSITE" id="PS50192">
    <property type="entry name" value="T_SNARE"/>
    <property type="match status" value="1"/>
</dbReference>